<dbReference type="Pfam" id="PF05448">
    <property type="entry name" value="AXE1"/>
    <property type="match status" value="1"/>
</dbReference>
<evidence type="ECO:0000256" key="1">
    <source>
        <dbReference type="PIRSR" id="PIRSR639069-1"/>
    </source>
</evidence>
<dbReference type="AlphaFoldDB" id="A0AAU7Q036"/>
<protein>
    <submittedName>
        <fullName evidence="4">Acetylxylan esterase</fullName>
    </submittedName>
</protein>
<feature type="active site" description="Charge relay system" evidence="1">
    <location>
        <position position="301"/>
    </location>
</feature>
<feature type="binding site" evidence="2">
    <location>
        <position position="91"/>
    </location>
    <ligand>
        <name>substrate</name>
    </ligand>
</feature>
<feature type="active site" description="Nucleophile" evidence="1">
    <location>
        <position position="182"/>
    </location>
</feature>
<dbReference type="InterPro" id="IPR029058">
    <property type="entry name" value="AB_hydrolase_fold"/>
</dbReference>
<feature type="domain" description="Acetyl xylan esterase" evidence="3">
    <location>
        <begin position="5"/>
        <end position="311"/>
    </location>
</feature>
<dbReference type="SUPFAM" id="SSF53474">
    <property type="entry name" value="alpha/beta-Hydrolases"/>
    <property type="match status" value="1"/>
</dbReference>
<feature type="active site" description="Charge relay system" evidence="1">
    <location>
        <position position="272"/>
    </location>
</feature>
<dbReference type="Gene3D" id="3.40.50.1820">
    <property type="entry name" value="alpha/beta hydrolase"/>
    <property type="match status" value="1"/>
</dbReference>
<name>A0AAU7Q036_9STRE</name>
<accession>A0AAU7Q036</accession>
<sequence>MKKQDALEKWGNYQGSQMKPADFDTFWQEAKEEVEALGLRYELKAIDFPSNVVEAFELSFMGVGQAKIVCQLVQPKNIAKKLPVILQFHGYHVDAGDWSEKVSLAAEGMIVVAMDVRGQGGLSQDTLQTTGGTLKGHLIRGLEEGPKKLFYRAVFQDVYQLSRIVGAMPEVDNQQMISYGVSQGGALAFVCAALCPTISKTFVQYPFLSDYREAYRLEVTSSAYEELAYWFRYRDPLHKKEEQVFATLDYIDVQYFASFIQADVVWAMALEDHTCHPKTQFAVFNQLKSQKQLLYYPEYGHEYLPQFSDEMRKVLLKEGVI</sequence>
<dbReference type="InterPro" id="IPR008391">
    <property type="entry name" value="AXE1_dom"/>
</dbReference>
<evidence type="ECO:0000259" key="3">
    <source>
        <dbReference type="Pfam" id="PF05448"/>
    </source>
</evidence>
<dbReference type="PANTHER" id="PTHR40111">
    <property type="entry name" value="CEPHALOSPORIN-C DEACETYLASE"/>
    <property type="match status" value="1"/>
</dbReference>
<evidence type="ECO:0000313" key="4">
    <source>
        <dbReference type="EMBL" id="XBS57998.1"/>
    </source>
</evidence>
<dbReference type="GO" id="GO:0052689">
    <property type="term" value="F:carboxylic ester hydrolase activity"/>
    <property type="evidence" value="ECO:0007669"/>
    <property type="project" value="TreeGrafter"/>
</dbReference>
<dbReference type="EMBL" id="CP157941">
    <property type="protein sequence ID" value="XBS57998.1"/>
    <property type="molecule type" value="Genomic_DNA"/>
</dbReference>
<reference evidence="4" key="1">
    <citation type="submission" date="2024-06" db="EMBL/GenBank/DDBJ databases">
        <title>Complete genome sequence of Streptococcus sp. KHUD_010.</title>
        <authorList>
            <person name="Lee J.-H."/>
            <person name="Moon J.-H."/>
        </authorList>
    </citation>
    <scope>NUCLEOTIDE SEQUENCE</scope>
    <source>
        <strain evidence="4">KHUD_010</strain>
    </source>
</reference>
<dbReference type="RefSeq" id="WP_186832617.1">
    <property type="nucleotide sequence ID" value="NZ_CP157941.1"/>
</dbReference>
<dbReference type="GO" id="GO:0005976">
    <property type="term" value="P:polysaccharide metabolic process"/>
    <property type="evidence" value="ECO:0007669"/>
    <property type="project" value="TreeGrafter"/>
</dbReference>
<gene>
    <name evidence="4" type="ORF">ABKA15_06695</name>
</gene>
<dbReference type="PANTHER" id="PTHR40111:SF1">
    <property type="entry name" value="CEPHALOSPORIN-C DEACETYLASE"/>
    <property type="match status" value="1"/>
</dbReference>
<proteinExistence type="predicted"/>
<organism evidence="4">
    <name type="scientific">Streptococcus sp. KHUD_010</name>
    <dbReference type="NCBI Taxonomy" id="3157339"/>
    <lineage>
        <taxon>Bacteria</taxon>
        <taxon>Bacillati</taxon>
        <taxon>Bacillota</taxon>
        <taxon>Bacilli</taxon>
        <taxon>Lactobacillales</taxon>
        <taxon>Streptococcaceae</taxon>
        <taxon>Streptococcus</taxon>
    </lineage>
</organism>
<evidence type="ECO:0000256" key="2">
    <source>
        <dbReference type="PIRSR" id="PIRSR639069-2"/>
    </source>
</evidence>
<dbReference type="InterPro" id="IPR039069">
    <property type="entry name" value="CE7"/>
</dbReference>